<evidence type="ECO:0000313" key="4">
    <source>
        <dbReference type="Proteomes" id="UP000027238"/>
    </source>
</evidence>
<dbReference type="AlphaFoldDB" id="A0A066XFR9"/>
<feature type="region of interest" description="Disordered" evidence="1">
    <location>
        <begin position="201"/>
        <end position="232"/>
    </location>
</feature>
<evidence type="ECO:0000256" key="2">
    <source>
        <dbReference type="SAM" id="Phobius"/>
    </source>
</evidence>
<dbReference type="HOGENOM" id="CLU_032918_0_0_1"/>
<feature type="transmembrane region" description="Helical" evidence="2">
    <location>
        <begin position="310"/>
        <end position="331"/>
    </location>
</feature>
<feature type="region of interest" description="Disordered" evidence="1">
    <location>
        <begin position="256"/>
        <end position="304"/>
    </location>
</feature>
<feature type="compositionally biased region" description="Polar residues" evidence="1">
    <location>
        <begin position="430"/>
        <end position="441"/>
    </location>
</feature>
<protein>
    <recommendedName>
        <fullName evidence="5">Transmembrane protein</fullName>
    </recommendedName>
</protein>
<reference evidence="4" key="1">
    <citation type="journal article" date="2014" name="Genome Announc.">
        <title>Draft genome sequence of Colletotrichum sublineola, a destructive pathogen of cultivated sorghum.</title>
        <authorList>
            <person name="Baroncelli R."/>
            <person name="Sanz-Martin J.M."/>
            <person name="Rech G.E."/>
            <person name="Sukno S.A."/>
            <person name="Thon M.R."/>
        </authorList>
    </citation>
    <scope>NUCLEOTIDE SEQUENCE [LARGE SCALE GENOMIC DNA]</scope>
    <source>
        <strain evidence="4">TX430BB</strain>
    </source>
</reference>
<comment type="caution">
    <text evidence="3">The sequence shown here is derived from an EMBL/GenBank/DDBJ whole genome shotgun (WGS) entry which is preliminary data.</text>
</comment>
<keyword evidence="2" id="KW-0472">Membrane</keyword>
<dbReference type="eggNOG" id="ENOG502RW3D">
    <property type="taxonomic scope" value="Eukaryota"/>
</dbReference>
<feature type="compositionally biased region" description="Basic and acidic residues" evidence="1">
    <location>
        <begin position="385"/>
        <end position="394"/>
    </location>
</feature>
<evidence type="ECO:0008006" key="5">
    <source>
        <dbReference type="Google" id="ProtNLM"/>
    </source>
</evidence>
<accession>A0A066XFR9</accession>
<feature type="compositionally biased region" description="Polar residues" evidence="1">
    <location>
        <begin position="209"/>
        <end position="220"/>
    </location>
</feature>
<feature type="compositionally biased region" description="Low complexity" evidence="1">
    <location>
        <begin position="407"/>
        <end position="422"/>
    </location>
</feature>
<keyword evidence="4" id="KW-1185">Reference proteome</keyword>
<dbReference type="OMA" id="WAWASAC"/>
<name>A0A066XFR9_COLSU</name>
<dbReference type="Proteomes" id="UP000027238">
    <property type="component" value="Unassembled WGS sequence"/>
</dbReference>
<keyword evidence="2" id="KW-1133">Transmembrane helix</keyword>
<dbReference type="OrthoDB" id="4848916at2759"/>
<feature type="region of interest" description="Disordered" evidence="1">
    <location>
        <begin position="368"/>
        <end position="495"/>
    </location>
</feature>
<gene>
    <name evidence="3" type="ORF">CSUB01_08608</name>
</gene>
<feature type="compositionally biased region" description="Polar residues" evidence="1">
    <location>
        <begin position="275"/>
        <end position="285"/>
    </location>
</feature>
<sequence>MGMPSLAPGHRRRGCHTERQLCSHLNNFIGIALFNREITNTCYTSEAAPYVEIPFAVATTTVVQTVTVEVAIQTKIVFRPIEKTLTFTNPVVVFETRAFTAPQSSKTIAARGKTNTAAFHQESLPETLPVYSHQPKEDNLFSRPARVERQALGQVTSVSTVTVGMTTTVTNFGSIRTITVFSPVFVSVTVNQTVTTTRIPTTLSTGTTASLPSANPTPSSGKDDKPTDTATFTSGLELTSTATLFAPSDTSADAGVTTWFSTPSDPGALRPTESPAASSRESGSDSTATAAPAAPTPEPASEPALSPATIASISLGALTGLLFLLFLGFVYRSYRKYAKNRQRNKPSEEDYQMTSAATAATIMNQPALASPSHDSQGGATPGEASSKRASEAKQVRIVIRPIVKRQSAGSESSKGSKGSGEAQPRRENWQRGSGYTSQGGYSVSVAGGSDSTLRDATGWSNRSEYGSTIKRAASQDGDIPELPALGGAARMKERH</sequence>
<proteinExistence type="predicted"/>
<evidence type="ECO:0000313" key="3">
    <source>
        <dbReference type="EMBL" id="KDN64591.1"/>
    </source>
</evidence>
<evidence type="ECO:0000256" key="1">
    <source>
        <dbReference type="SAM" id="MobiDB-lite"/>
    </source>
</evidence>
<dbReference type="STRING" id="1173701.A0A066XFR9"/>
<dbReference type="EMBL" id="JMSE01001116">
    <property type="protein sequence ID" value="KDN64591.1"/>
    <property type="molecule type" value="Genomic_DNA"/>
</dbReference>
<organism evidence="3 4">
    <name type="scientific">Colletotrichum sublineola</name>
    <name type="common">Sorghum anthracnose fungus</name>
    <dbReference type="NCBI Taxonomy" id="1173701"/>
    <lineage>
        <taxon>Eukaryota</taxon>
        <taxon>Fungi</taxon>
        <taxon>Dikarya</taxon>
        <taxon>Ascomycota</taxon>
        <taxon>Pezizomycotina</taxon>
        <taxon>Sordariomycetes</taxon>
        <taxon>Hypocreomycetidae</taxon>
        <taxon>Glomerellales</taxon>
        <taxon>Glomerellaceae</taxon>
        <taxon>Colletotrichum</taxon>
        <taxon>Colletotrichum graminicola species complex</taxon>
    </lineage>
</organism>
<keyword evidence="2" id="KW-0812">Transmembrane</keyword>